<dbReference type="SMART" id="SM00637">
    <property type="entry name" value="CBD_II"/>
    <property type="match status" value="1"/>
</dbReference>
<name>A0A919UEJ3_9ACTN</name>
<dbReference type="EMBL" id="BONQ01000185">
    <property type="protein sequence ID" value="GIG52662.1"/>
    <property type="molecule type" value="Genomic_DNA"/>
</dbReference>
<dbReference type="PROSITE" id="PS51173">
    <property type="entry name" value="CBM2"/>
    <property type="match status" value="1"/>
</dbReference>
<comment type="caution">
    <text evidence="2">The sequence shown here is derived from an EMBL/GenBank/DDBJ whole genome shotgun (WGS) entry which is preliminary data.</text>
</comment>
<dbReference type="GO" id="GO:0005975">
    <property type="term" value="P:carbohydrate metabolic process"/>
    <property type="evidence" value="ECO:0007669"/>
    <property type="project" value="InterPro"/>
</dbReference>
<keyword evidence="3" id="KW-1185">Reference proteome</keyword>
<dbReference type="InterPro" id="IPR008965">
    <property type="entry name" value="CBM2/CBM3_carb-bd_dom_sf"/>
</dbReference>
<protein>
    <recommendedName>
        <fullName evidence="1">CBM2 domain-containing protein</fullName>
    </recommendedName>
</protein>
<gene>
    <name evidence="2" type="ORF">Dsi01nite_107030</name>
</gene>
<dbReference type="InterPro" id="IPR012291">
    <property type="entry name" value="CBM2_carb-bd_dom_sf"/>
</dbReference>
<sequence>MDVGGDLEVLTGWTTRFGLAGGQAISSLWSGVNTGTTGNVSVRNAVYNGTLGPNATTTFGFTATGASSPTPSGITCTSP</sequence>
<dbReference type="Pfam" id="PF00553">
    <property type="entry name" value="CBM_2"/>
    <property type="match status" value="1"/>
</dbReference>
<accession>A0A919UEJ3</accession>
<evidence type="ECO:0000313" key="2">
    <source>
        <dbReference type="EMBL" id="GIG52662.1"/>
    </source>
</evidence>
<dbReference type="Gene3D" id="2.60.40.290">
    <property type="match status" value="1"/>
</dbReference>
<reference evidence="2" key="1">
    <citation type="submission" date="2021-01" db="EMBL/GenBank/DDBJ databases">
        <title>Whole genome shotgun sequence of Dactylosporangium siamense NBRC 106093.</title>
        <authorList>
            <person name="Komaki H."/>
            <person name="Tamura T."/>
        </authorList>
    </citation>
    <scope>NUCLEOTIDE SEQUENCE</scope>
    <source>
        <strain evidence="2">NBRC 106093</strain>
    </source>
</reference>
<dbReference type="Proteomes" id="UP000660611">
    <property type="component" value="Unassembled WGS sequence"/>
</dbReference>
<dbReference type="GO" id="GO:0030247">
    <property type="term" value="F:polysaccharide binding"/>
    <property type="evidence" value="ECO:0007669"/>
    <property type="project" value="UniProtKB-UniRule"/>
</dbReference>
<dbReference type="AlphaFoldDB" id="A0A919UEJ3"/>
<dbReference type="RefSeq" id="WP_239137156.1">
    <property type="nucleotide sequence ID" value="NZ_BAAAVW010000002.1"/>
</dbReference>
<dbReference type="GO" id="GO:0004553">
    <property type="term" value="F:hydrolase activity, hydrolyzing O-glycosyl compounds"/>
    <property type="evidence" value="ECO:0007669"/>
    <property type="project" value="InterPro"/>
</dbReference>
<proteinExistence type="predicted"/>
<dbReference type="InterPro" id="IPR001919">
    <property type="entry name" value="CBD2"/>
</dbReference>
<evidence type="ECO:0000259" key="1">
    <source>
        <dbReference type="PROSITE" id="PS51173"/>
    </source>
</evidence>
<feature type="domain" description="CBM2" evidence="1">
    <location>
        <begin position="1"/>
        <end position="79"/>
    </location>
</feature>
<organism evidence="2 3">
    <name type="scientific">Dactylosporangium siamense</name>
    <dbReference type="NCBI Taxonomy" id="685454"/>
    <lineage>
        <taxon>Bacteria</taxon>
        <taxon>Bacillati</taxon>
        <taxon>Actinomycetota</taxon>
        <taxon>Actinomycetes</taxon>
        <taxon>Micromonosporales</taxon>
        <taxon>Micromonosporaceae</taxon>
        <taxon>Dactylosporangium</taxon>
    </lineage>
</organism>
<dbReference type="SUPFAM" id="SSF49384">
    <property type="entry name" value="Carbohydrate-binding domain"/>
    <property type="match status" value="1"/>
</dbReference>
<evidence type="ECO:0000313" key="3">
    <source>
        <dbReference type="Proteomes" id="UP000660611"/>
    </source>
</evidence>